<dbReference type="Proteomes" id="UP000827872">
    <property type="component" value="Linkage Group LG05"/>
</dbReference>
<reference evidence="1" key="1">
    <citation type="submission" date="2021-08" db="EMBL/GenBank/DDBJ databases">
        <title>The first chromosome-level gecko genome reveals the dynamic sex chromosomes of Neotropical dwarf geckos (Sphaerodactylidae: Sphaerodactylus).</title>
        <authorList>
            <person name="Pinto B.J."/>
            <person name="Keating S.E."/>
            <person name="Gamble T."/>
        </authorList>
    </citation>
    <scope>NUCLEOTIDE SEQUENCE</scope>
    <source>
        <strain evidence="1">TG3544</strain>
    </source>
</reference>
<organism evidence="1 2">
    <name type="scientific">Sphaerodactylus townsendi</name>
    <dbReference type="NCBI Taxonomy" id="933632"/>
    <lineage>
        <taxon>Eukaryota</taxon>
        <taxon>Metazoa</taxon>
        <taxon>Chordata</taxon>
        <taxon>Craniata</taxon>
        <taxon>Vertebrata</taxon>
        <taxon>Euteleostomi</taxon>
        <taxon>Lepidosauria</taxon>
        <taxon>Squamata</taxon>
        <taxon>Bifurcata</taxon>
        <taxon>Gekkota</taxon>
        <taxon>Sphaerodactylidae</taxon>
        <taxon>Sphaerodactylus</taxon>
    </lineage>
</organism>
<keyword evidence="2" id="KW-1185">Reference proteome</keyword>
<evidence type="ECO:0000313" key="1">
    <source>
        <dbReference type="EMBL" id="KAH7999721.1"/>
    </source>
</evidence>
<proteinExistence type="predicted"/>
<evidence type="ECO:0000313" key="2">
    <source>
        <dbReference type="Proteomes" id="UP000827872"/>
    </source>
</evidence>
<comment type="caution">
    <text evidence="1">The sequence shown here is derived from an EMBL/GenBank/DDBJ whole genome shotgun (WGS) entry which is preliminary data.</text>
</comment>
<sequence length="111" mass="11860">MPLGLRGRKKDKSKETSMLVEAEAVVAGGRGDEAAAAAASPPAQVPIRLLFHTQLAHGSPTGRVEGFASVRELYAKIAEAFHIAPTEVTVETKKYTRRCAVHTGSFSLLPF</sequence>
<name>A0ACB8F395_9SAUR</name>
<protein>
    <submittedName>
        <fullName evidence="1">Uncharacterized protein</fullName>
    </submittedName>
</protein>
<gene>
    <name evidence="1" type="ORF">K3G42_017895</name>
</gene>
<accession>A0ACB8F395</accession>
<dbReference type="EMBL" id="CM037618">
    <property type="protein sequence ID" value="KAH7999721.1"/>
    <property type="molecule type" value="Genomic_DNA"/>
</dbReference>